<dbReference type="SUPFAM" id="SSF52540">
    <property type="entry name" value="P-loop containing nucleoside triphosphate hydrolases"/>
    <property type="match status" value="1"/>
</dbReference>
<evidence type="ECO:0000256" key="4">
    <source>
        <dbReference type="ARBA" id="ARBA00022694"/>
    </source>
</evidence>
<dbReference type="InterPro" id="IPR038321">
    <property type="entry name" value="TmcA_C_sf"/>
</dbReference>
<dbReference type="SMART" id="SM00382">
    <property type="entry name" value="AAA"/>
    <property type="match status" value="1"/>
</dbReference>
<comment type="function">
    <text evidence="9">Catalyzes the formation of N(4)-acetylcytidine (ac(4)C) at the wobble position of tRNA(Met), by using acetyl-CoA as an acetyl donor and ATP (or GTP).</text>
</comment>
<feature type="binding site" evidence="9">
    <location>
        <position position="180"/>
    </location>
    <ligand>
        <name>ATP</name>
        <dbReference type="ChEBI" id="CHEBI:30616"/>
    </ligand>
</feature>
<comment type="caution">
    <text evidence="11">The sequence shown here is derived from an EMBL/GenBank/DDBJ whole genome shotgun (WGS) entry which is preliminary data.</text>
</comment>
<keyword evidence="2 9" id="KW-0820">tRNA-binding</keyword>
<feature type="binding site" evidence="9">
    <location>
        <begin position="478"/>
        <end position="480"/>
    </location>
    <ligand>
        <name>acetyl-CoA</name>
        <dbReference type="ChEBI" id="CHEBI:57288"/>
    </ligand>
</feature>
<dbReference type="Pfam" id="PF17176">
    <property type="entry name" value="tRNA_bind_3"/>
    <property type="match status" value="1"/>
</dbReference>
<comment type="catalytic activity">
    <reaction evidence="9">
        <text>cytidine(34) in elongator tRNA(Met) + acetyl-CoA + ATP + H2O = N(4)-acetylcytidine(34) in elongator tRNA(Met) + ADP + phosphate + CoA + H(+)</text>
        <dbReference type="Rhea" id="RHEA:43788"/>
        <dbReference type="Rhea" id="RHEA-COMP:10693"/>
        <dbReference type="Rhea" id="RHEA-COMP:10694"/>
        <dbReference type="ChEBI" id="CHEBI:15377"/>
        <dbReference type="ChEBI" id="CHEBI:15378"/>
        <dbReference type="ChEBI" id="CHEBI:30616"/>
        <dbReference type="ChEBI" id="CHEBI:43474"/>
        <dbReference type="ChEBI" id="CHEBI:57287"/>
        <dbReference type="ChEBI" id="CHEBI:57288"/>
        <dbReference type="ChEBI" id="CHEBI:74900"/>
        <dbReference type="ChEBI" id="CHEBI:82748"/>
        <dbReference type="ChEBI" id="CHEBI:456216"/>
        <dbReference type="EC" id="2.3.1.193"/>
    </reaction>
</comment>
<evidence type="ECO:0000256" key="9">
    <source>
        <dbReference type="HAMAP-Rule" id="MF_01886"/>
    </source>
</evidence>
<dbReference type="Pfam" id="PF08351">
    <property type="entry name" value="TmcA_N"/>
    <property type="match status" value="1"/>
</dbReference>
<dbReference type="Gene3D" id="3.40.630.30">
    <property type="match status" value="1"/>
</dbReference>
<keyword evidence="7 9" id="KW-0694">RNA-binding</keyword>
<evidence type="ECO:0000256" key="2">
    <source>
        <dbReference type="ARBA" id="ARBA00022555"/>
    </source>
</evidence>
<dbReference type="PANTHER" id="PTHR10925">
    <property type="entry name" value="N-ACETYLTRANSFERASE 10"/>
    <property type="match status" value="1"/>
</dbReference>
<evidence type="ECO:0000256" key="3">
    <source>
        <dbReference type="ARBA" id="ARBA00022679"/>
    </source>
</evidence>
<evidence type="ECO:0000259" key="10">
    <source>
        <dbReference type="PROSITE" id="PS51186"/>
    </source>
</evidence>
<dbReference type="InterPro" id="IPR016181">
    <property type="entry name" value="Acyl_CoA_acyltransferase"/>
</dbReference>
<dbReference type="Gene3D" id="3.40.50.300">
    <property type="entry name" value="P-loop containing nucleotide triphosphate hydrolases"/>
    <property type="match status" value="1"/>
</dbReference>
<dbReference type="Pfam" id="PF13718">
    <property type="entry name" value="GNAT_acetyltr_2"/>
    <property type="match status" value="2"/>
</dbReference>
<evidence type="ECO:0000256" key="5">
    <source>
        <dbReference type="ARBA" id="ARBA00022741"/>
    </source>
</evidence>
<keyword evidence="8 9" id="KW-0012">Acyltransferase</keyword>
<dbReference type="SUPFAM" id="SSF55729">
    <property type="entry name" value="Acyl-CoA N-acyltransferases (Nat)"/>
    <property type="match status" value="1"/>
</dbReference>
<dbReference type="RefSeq" id="WP_209286587.1">
    <property type="nucleotide sequence ID" value="NZ_JACVEW010000005.1"/>
</dbReference>
<evidence type="ECO:0000256" key="6">
    <source>
        <dbReference type="ARBA" id="ARBA00022840"/>
    </source>
</evidence>
<feature type="domain" description="N-acetyltransferase" evidence="10">
    <location>
        <begin position="366"/>
        <end position="553"/>
    </location>
</feature>
<comment type="similarity">
    <text evidence="9">Belongs to the TmcA family.</text>
</comment>
<proteinExistence type="inferred from homology"/>
<keyword evidence="3 9" id="KW-0808">Transferase</keyword>
<evidence type="ECO:0000256" key="7">
    <source>
        <dbReference type="ARBA" id="ARBA00022884"/>
    </source>
</evidence>
<reference evidence="11 12" key="1">
    <citation type="submission" date="2020-09" db="EMBL/GenBank/DDBJ databases">
        <authorList>
            <person name="Tanuku N.R.S."/>
        </authorList>
    </citation>
    <scope>NUCLEOTIDE SEQUENCE [LARGE SCALE GENOMIC DNA]</scope>
    <source>
        <strain evidence="11 12">AK62</strain>
    </source>
</reference>
<sequence>MSLTSFLRRLSNTRQRALIWIHGPQAWGRDRVQDLLPEFEGQGVLVSDRPLGDMQALSAREAHRYLGQTLDFLVFDAFDGFNPNTFGQLSGALKGGAPLILLTPPADDWPDFPDPEYRALCVEPYRPEQVDGRFLDYLVSVLAKCTYRVSWSPEGLTLPEHWPYAQQVEPPGGPCMTPDQAGAVDAIMRAVSRRRRPLVLTADRGRGKSAALGIAAARLLEAGKTVAVTAPDAGSVAALQQQVQQLAPAHAEALCFRRPDQLLHLQDQAQVLLVDEAAAIPVPVLLQLVERFPRTVFATTVHGYEGNGQGFALRFLARLRSRGIEYDEVKLEAPIRWSAPDPLEQLCHSMLLLDADASLPASAGELRFEQVDRDALISHPEYLKQLFGLLVLAHYRTSPGDLRILLDSPNMLLFTACQGDTPVGCVLVAREGPLPSDLAEAVWEGRRRPRGHLLPQALVAQEGWQEAADWSAWRVVRIAVHPQRQQQGIGEQLLQQVRLQAEAEQVDYLGASFAAEPGLVRFWQACDYWPIRLGEQRDPVAGSHAVIVIAPLTNGVGQWFEEARCWYQRSLLARLPGQLADLEPQWLPDLLCNTPAIELSAADLKRLQGFAYAQRSFESSLLPLTLLVQRSLSQWSRLGLDADNLHLLCQRVLRQEPAAKVLQPCGRKAQQARLRQLCDIMLRQVCAES</sequence>
<dbReference type="InterPro" id="IPR033442">
    <property type="entry name" value="TmcA_tRNA_bind"/>
</dbReference>
<dbReference type="InterPro" id="IPR003593">
    <property type="entry name" value="AAA+_ATPase"/>
</dbReference>
<feature type="binding site" evidence="9">
    <location>
        <position position="336"/>
    </location>
    <ligand>
        <name>ATP</name>
        <dbReference type="ChEBI" id="CHEBI:30616"/>
    </ligand>
</feature>
<keyword evidence="1 9" id="KW-0963">Cytoplasm</keyword>
<evidence type="ECO:0000256" key="8">
    <source>
        <dbReference type="ARBA" id="ARBA00023315"/>
    </source>
</evidence>
<dbReference type="Pfam" id="PF05127">
    <property type="entry name" value="NAT10_TcmA_helicase"/>
    <property type="match status" value="1"/>
</dbReference>
<organism evidence="11 12">
    <name type="scientific">Marinobacterium alkalitolerans</name>
    <dbReference type="NCBI Taxonomy" id="1542925"/>
    <lineage>
        <taxon>Bacteria</taxon>
        <taxon>Pseudomonadati</taxon>
        <taxon>Pseudomonadota</taxon>
        <taxon>Gammaproteobacteria</taxon>
        <taxon>Oceanospirillales</taxon>
        <taxon>Oceanospirillaceae</taxon>
        <taxon>Marinobacterium</taxon>
    </lineage>
</organism>
<evidence type="ECO:0000313" key="12">
    <source>
        <dbReference type="Proteomes" id="UP000810171"/>
    </source>
</evidence>
<dbReference type="PANTHER" id="PTHR10925:SF5">
    <property type="entry name" value="RNA CYTIDINE ACETYLTRANSFERASE"/>
    <property type="match status" value="1"/>
</dbReference>
<dbReference type="Gene3D" id="1.20.120.890">
    <property type="entry name" value="tRNA(Met) cytidine acetyltransferase, tail domain"/>
    <property type="match status" value="1"/>
</dbReference>
<evidence type="ECO:0000256" key="1">
    <source>
        <dbReference type="ARBA" id="ARBA00022490"/>
    </source>
</evidence>
<dbReference type="InterPro" id="IPR013562">
    <property type="entry name" value="TmcA/NAT10_N"/>
</dbReference>
<comment type="subcellular location">
    <subcellularLocation>
        <location evidence="9">Cytoplasm</location>
    </subcellularLocation>
</comment>
<dbReference type="EC" id="2.3.1.193" evidence="9"/>
<evidence type="ECO:0000313" key="11">
    <source>
        <dbReference type="EMBL" id="MBP0047965.1"/>
    </source>
</evidence>
<dbReference type="EMBL" id="JACVEW010000005">
    <property type="protein sequence ID" value="MBP0047965.1"/>
    <property type="molecule type" value="Genomic_DNA"/>
</dbReference>
<gene>
    <name evidence="9" type="primary">tmcA</name>
    <name evidence="11" type="ORF">H9C73_04405</name>
</gene>
<dbReference type="HAMAP" id="MF_01886">
    <property type="entry name" value="tRNA_acetyltr_TmcA"/>
    <property type="match status" value="1"/>
</dbReference>
<dbReference type="InterPro" id="IPR024914">
    <property type="entry name" value="tRNA_acetyltr_TmcA"/>
</dbReference>
<dbReference type="CDD" id="cd04301">
    <property type="entry name" value="NAT_SF"/>
    <property type="match status" value="1"/>
</dbReference>
<dbReference type="InterPro" id="IPR027417">
    <property type="entry name" value="P-loop_NTPase"/>
</dbReference>
<dbReference type="InterPro" id="IPR032672">
    <property type="entry name" value="TmcA/NAT10/Kre33"/>
</dbReference>
<dbReference type="Gene3D" id="3.40.50.11040">
    <property type="match status" value="1"/>
</dbReference>
<keyword evidence="4 9" id="KW-0819">tRNA processing</keyword>
<dbReference type="Proteomes" id="UP000810171">
    <property type="component" value="Unassembled WGS sequence"/>
</dbReference>
<accession>A0ABS3Z8C3</accession>
<keyword evidence="6 9" id="KW-0067">ATP-binding</keyword>
<protein>
    <recommendedName>
        <fullName evidence="9">tRNA(Met) cytidine acetyltransferase TmcA</fullName>
        <ecNumber evidence="9">2.3.1.193</ecNumber>
    </recommendedName>
</protein>
<name>A0ABS3Z8C3_9GAMM</name>
<keyword evidence="12" id="KW-1185">Reference proteome</keyword>
<dbReference type="InterPro" id="IPR000182">
    <property type="entry name" value="GNAT_dom"/>
</dbReference>
<dbReference type="InterPro" id="IPR007807">
    <property type="entry name" value="TcmA/NAT10_helicase"/>
</dbReference>
<keyword evidence="5 9" id="KW-0547">Nucleotide-binding</keyword>
<dbReference type="PROSITE" id="PS51186">
    <property type="entry name" value="GNAT"/>
    <property type="match status" value="1"/>
</dbReference>
<comment type="caution">
    <text evidence="9">Lacks conserved residue(s) required for the propagation of feature annotation.</text>
</comment>